<proteinExistence type="predicted"/>
<keyword evidence="1" id="KW-0812">Transmembrane</keyword>
<keyword evidence="1" id="KW-1133">Transmembrane helix</keyword>
<evidence type="ECO:0000256" key="1">
    <source>
        <dbReference type="SAM" id="Phobius"/>
    </source>
</evidence>
<dbReference type="Pfam" id="PF04892">
    <property type="entry name" value="VanZ"/>
    <property type="match status" value="1"/>
</dbReference>
<evidence type="ECO:0000259" key="2">
    <source>
        <dbReference type="Pfam" id="PF04892"/>
    </source>
</evidence>
<dbReference type="InterPro" id="IPR053150">
    <property type="entry name" value="Teicoplanin_resist-assoc"/>
</dbReference>
<name>A0A1T4W6I6_9FIRM</name>
<dbReference type="AlphaFoldDB" id="A0A1T4W6I6"/>
<feature type="transmembrane region" description="Helical" evidence="1">
    <location>
        <begin position="156"/>
        <end position="176"/>
    </location>
</feature>
<dbReference type="PANTHER" id="PTHR36834:SF1">
    <property type="entry name" value="INTEGRAL MEMBRANE PROTEIN"/>
    <property type="match status" value="1"/>
</dbReference>
<keyword evidence="1" id="KW-0472">Membrane</keyword>
<accession>A0A1T4W6I6</accession>
<feature type="domain" description="VanZ-like" evidence="2">
    <location>
        <begin position="46"/>
        <end position="172"/>
    </location>
</feature>
<dbReference type="Proteomes" id="UP000190814">
    <property type="component" value="Unassembled WGS sequence"/>
</dbReference>
<protein>
    <submittedName>
        <fullName evidence="3">VanZ like family protein</fullName>
    </submittedName>
</protein>
<dbReference type="EMBL" id="FUXZ01000022">
    <property type="protein sequence ID" value="SKA72668.1"/>
    <property type="molecule type" value="Genomic_DNA"/>
</dbReference>
<reference evidence="3 4" key="1">
    <citation type="submission" date="2017-02" db="EMBL/GenBank/DDBJ databases">
        <authorList>
            <person name="Peterson S.W."/>
        </authorList>
    </citation>
    <scope>NUCLEOTIDE SEQUENCE [LARGE SCALE GENOMIC DNA]</scope>
    <source>
        <strain evidence="3 4">ATCC 35992</strain>
    </source>
</reference>
<dbReference type="OrthoDB" id="9805025at2"/>
<sequence>MLEISFLAGEVIFSIVWVLSRAIVWGKNKKIDFKREVLLMLMYINLFVIIRFVFYELHKVDGKVVPLIFNKNKLWPLDVNLEPAIHLFDYETRREALINLYGNIGLFIPTGIILPILYKGVNRLWKAVAIGFGMSLTIEILQLLFYERTSDVDDLIMNTAGAAIGYLVCMLVKEIISVLSKSKKHMA</sequence>
<dbReference type="InterPro" id="IPR006976">
    <property type="entry name" value="VanZ-like"/>
</dbReference>
<feature type="transmembrane region" description="Helical" evidence="1">
    <location>
        <begin position="6"/>
        <end position="25"/>
    </location>
</feature>
<feature type="transmembrane region" description="Helical" evidence="1">
    <location>
        <begin position="124"/>
        <end position="144"/>
    </location>
</feature>
<feature type="transmembrane region" description="Helical" evidence="1">
    <location>
        <begin position="37"/>
        <end position="54"/>
    </location>
</feature>
<evidence type="ECO:0000313" key="4">
    <source>
        <dbReference type="Proteomes" id="UP000190814"/>
    </source>
</evidence>
<feature type="transmembrane region" description="Helical" evidence="1">
    <location>
        <begin position="96"/>
        <end position="117"/>
    </location>
</feature>
<evidence type="ECO:0000313" key="3">
    <source>
        <dbReference type="EMBL" id="SKA72668.1"/>
    </source>
</evidence>
<dbReference type="RefSeq" id="WP_159444385.1">
    <property type="nucleotide sequence ID" value="NZ_FUXZ01000022.1"/>
</dbReference>
<gene>
    <name evidence="3" type="ORF">SAMN02745111_02396</name>
</gene>
<dbReference type="PANTHER" id="PTHR36834">
    <property type="entry name" value="MEMBRANE PROTEIN-RELATED"/>
    <property type="match status" value="1"/>
</dbReference>
<organism evidence="3 4">
    <name type="scientific">Eubacterium uniforme</name>
    <dbReference type="NCBI Taxonomy" id="39495"/>
    <lineage>
        <taxon>Bacteria</taxon>
        <taxon>Bacillati</taxon>
        <taxon>Bacillota</taxon>
        <taxon>Clostridia</taxon>
        <taxon>Eubacteriales</taxon>
        <taxon>Eubacteriaceae</taxon>
        <taxon>Eubacterium</taxon>
    </lineage>
</organism>
<keyword evidence="4" id="KW-1185">Reference proteome</keyword>
<dbReference type="STRING" id="39495.SAMN02745111_02396"/>